<organism evidence="2 3">
    <name type="scientific">Nodularia harveyana UHCC-0300</name>
    <dbReference type="NCBI Taxonomy" id="2974287"/>
    <lineage>
        <taxon>Bacteria</taxon>
        <taxon>Bacillati</taxon>
        <taxon>Cyanobacteriota</taxon>
        <taxon>Cyanophyceae</taxon>
        <taxon>Nostocales</taxon>
        <taxon>Nodulariaceae</taxon>
        <taxon>Nodularia</taxon>
    </lineage>
</organism>
<keyword evidence="3" id="KW-1185">Reference proteome</keyword>
<comment type="caution">
    <text evidence="2">The sequence shown here is derived from an EMBL/GenBank/DDBJ whole genome shotgun (WGS) entry which is preliminary data.</text>
</comment>
<evidence type="ECO:0000313" key="2">
    <source>
        <dbReference type="EMBL" id="MEA5581104.1"/>
    </source>
</evidence>
<dbReference type="PANTHER" id="PTHR48104:SF30">
    <property type="entry name" value="METACASPASE-1"/>
    <property type="match status" value="1"/>
</dbReference>
<name>A0ABU5UC53_9CYAN</name>
<dbReference type="Pfam" id="PF00656">
    <property type="entry name" value="Peptidase_C14"/>
    <property type="match status" value="1"/>
</dbReference>
<accession>A0ABU5UC53</accession>
<reference evidence="2 3" key="1">
    <citation type="submission" date="2023-12" db="EMBL/GenBank/DDBJ databases">
        <title>Baltic Sea Cyanobacteria.</title>
        <authorList>
            <person name="Delbaje E."/>
            <person name="Fewer D.P."/>
            <person name="Shishido T.K."/>
        </authorList>
    </citation>
    <scope>NUCLEOTIDE SEQUENCE [LARGE SCALE GENOMIC DNA]</scope>
    <source>
        <strain evidence="2 3">UHCC-0300</strain>
    </source>
</reference>
<feature type="domain" description="Peptidase C14 caspase" evidence="1">
    <location>
        <begin position="25"/>
        <end position="320"/>
    </location>
</feature>
<dbReference type="InterPro" id="IPR050452">
    <property type="entry name" value="Metacaspase"/>
</dbReference>
<protein>
    <submittedName>
        <fullName evidence="2">Caspase family protein</fullName>
    </submittedName>
</protein>
<proteinExistence type="predicted"/>
<dbReference type="PANTHER" id="PTHR48104">
    <property type="entry name" value="METACASPASE-4"/>
    <property type="match status" value="1"/>
</dbReference>
<sequence length="732" mass="81092">MSKISSQFMQHELITTDAQPTSKFFALLIGIDAYLPNRLPDGSSYKSLWGCSRDINHVEFFLKKTLQVPELQIFKLTASHSDTPSQPKETGETLPTYENIIIQFQKLIELAQPQDQVYIHYSGHGGRAVTIYPEVKGKFGVDEVIVPMNIGNSESRYIRDLELAKILQNMVDKGLIITMVLDSCHSGGATRGGVDEPGIRGLSSNFIDTTLRPQNSLLASAEELVQNWQQLTQGQVVTRNLTATSGWLPQPQGYVLLAACRDNEYAYEYPFNGKEHNGALTYWLLDSLQTLGNEITYKVLHSRILAKINSQFKQQTPMLQGEGDRIIFSGQSIVSPSAVIVKRVDVANNRVLLQAGKAQGLCRGVEFVIYELGTTDLTQTHKRVALVKIVELNAEESWAEITQLLVKQEVIRTPIQPVPTLKAGMIQDGAYALQLSSSVKLVRRVRLLSSTDNQLTSGINITEALAAVKAAKTRVEGNSWVEFLSLDKPSDEPVSYQVSVNTQGEYEILDAGGELINLRPSLIVGELNAASKVVNRLVHLAKYQATLELNNNDPLSSLAGKLQFELCQGENRHELLLLNTSGNYPILNVDENVILRIRNQSAQILNITVLAIQPDWSISQIYPSGAADFEPLDSGMETFVRIHTSLPDGYQEGVNFIKVFATVGATNFRCLELPALDQPRRVTRAWRATSNPLEELLAAVASEKPPNRKLSAAAYTSDNWITEQVKLAVRQL</sequence>
<dbReference type="Proteomes" id="UP001302120">
    <property type="component" value="Unassembled WGS sequence"/>
</dbReference>
<dbReference type="RefSeq" id="WP_323195437.1">
    <property type="nucleotide sequence ID" value="NZ_JAYGHG010000007.1"/>
</dbReference>
<dbReference type="EMBL" id="JAYGHG010000007">
    <property type="protein sequence ID" value="MEA5581104.1"/>
    <property type="molecule type" value="Genomic_DNA"/>
</dbReference>
<gene>
    <name evidence="2" type="ORF">VB620_07095</name>
</gene>
<dbReference type="InterPro" id="IPR011600">
    <property type="entry name" value="Pept_C14_caspase"/>
</dbReference>
<evidence type="ECO:0000259" key="1">
    <source>
        <dbReference type="Pfam" id="PF00656"/>
    </source>
</evidence>
<dbReference type="Gene3D" id="3.40.50.1460">
    <property type="match status" value="1"/>
</dbReference>
<evidence type="ECO:0000313" key="3">
    <source>
        <dbReference type="Proteomes" id="UP001302120"/>
    </source>
</evidence>